<dbReference type="OrthoDB" id="5459937at2"/>
<dbReference type="Gene3D" id="3.40.630.30">
    <property type="match status" value="1"/>
</dbReference>
<dbReference type="NCBIfam" id="NF040504">
    <property type="entry name" value="resist_ArsN1b"/>
    <property type="match status" value="1"/>
</dbReference>
<dbReference type="Proteomes" id="UP000218022">
    <property type="component" value="Unassembled WGS sequence"/>
</dbReference>
<dbReference type="InterPro" id="IPR000182">
    <property type="entry name" value="GNAT_dom"/>
</dbReference>
<protein>
    <submittedName>
        <fullName evidence="2">GNAT family N-acetyltransferase</fullName>
    </submittedName>
</protein>
<dbReference type="CDD" id="cd04301">
    <property type="entry name" value="NAT_SF"/>
    <property type="match status" value="1"/>
</dbReference>
<feature type="domain" description="N-acetyltransferase" evidence="1">
    <location>
        <begin position="1"/>
        <end position="162"/>
    </location>
</feature>
<dbReference type="Pfam" id="PF13420">
    <property type="entry name" value="Acetyltransf_4"/>
    <property type="match status" value="1"/>
</dbReference>
<dbReference type="PANTHER" id="PTHR43072">
    <property type="entry name" value="N-ACETYLTRANSFERASE"/>
    <property type="match status" value="1"/>
</dbReference>
<organism evidence="2 3">
    <name type="scientific">Paraburkholderia acidicola</name>
    <dbReference type="NCBI Taxonomy" id="1912599"/>
    <lineage>
        <taxon>Bacteria</taxon>
        <taxon>Pseudomonadati</taxon>
        <taxon>Pseudomonadota</taxon>
        <taxon>Betaproteobacteria</taxon>
        <taxon>Burkholderiales</taxon>
        <taxon>Burkholderiaceae</taxon>
        <taxon>Paraburkholderia</taxon>
    </lineage>
</organism>
<sequence length="183" mass="20044">MQLRIATPDDAEAIAAIYSPVVTDTAISFELEPPTADEMHRRLVATLRRFPWLVSLDDAGLVSGYAYAGAHRERPAYQWSVDTTVYVHAASRGRGIGRGLYDALLGELTKLGYAQAFAGITLPNPASVALHEAVGFRHIGVYQKVGFKLGEWRDVGWWQRALGSCASDPVEPRAFDATGRLQE</sequence>
<dbReference type="InterPro" id="IPR016181">
    <property type="entry name" value="Acyl_CoA_acyltransferase"/>
</dbReference>
<dbReference type="PROSITE" id="PS51186">
    <property type="entry name" value="GNAT"/>
    <property type="match status" value="1"/>
</dbReference>
<dbReference type="SUPFAM" id="SSF55729">
    <property type="entry name" value="Acyl-CoA N-acyltransferases (Nat)"/>
    <property type="match status" value="1"/>
</dbReference>
<keyword evidence="2" id="KW-0808">Transferase</keyword>
<evidence type="ECO:0000259" key="1">
    <source>
        <dbReference type="PROSITE" id="PS51186"/>
    </source>
</evidence>
<name>A0A2A4F003_9BURK</name>
<gene>
    <name evidence="2" type="ORF">BWP39_15680</name>
</gene>
<proteinExistence type="predicted"/>
<evidence type="ECO:0000313" key="2">
    <source>
        <dbReference type="EMBL" id="PCE25968.1"/>
    </source>
</evidence>
<comment type="caution">
    <text evidence="2">The sequence shown here is derived from an EMBL/GenBank/DDBJ whole genome shotgun (WGS) entry which is preliminary data.</text>
</comment>
<dbReference type="EMBL" id="MTZV01000004">
    <property type="protein sequence ID" value="PCE25968.1"/>
    <property type="molecule type" value="Genomic_DNA"/>
</dbReference>
<accession>A0A2A4F003</accession>
<evidence type="ECO:0000313" key="3">
    <source>
        <dbReference type="Proteomes" id="UP000218022"/>
    </source>
</evidence>
<dbReference type="PANTHER" id="PTHR43072:SF8">
    <property type="entry name" value="ACYLTRANSFERASE FABY-RELATED"/>
    <property type="match status" value="1"/>
</dbReference>
<reference evidence="2 3" key="1">
    <citation type="submission" date="2017-01" db="EMBL/GenBank/DDBJ databases">
        <title>Whole-Genome Shotgun Sequencing of Two beta-Proteobacterial Species in Search of the Bulgecin Biosynthetic Cluster.</title>
        <authorList>
            <person name="Horsman M.E."/>
            <person name="Marous D.R."/>
            <person name="Li R."/>
            <person name="Oliver R.A."/>
            <person name="Byun B."/>
            <person name="Emrich S.J."/>
            <person name="Boggess B."/>
            <person name="Townsend C.A."/>
            <person name="Mobashery S."/>
        </authorList>
    </citation>
    <scope>NUCLEOTIDE SEQUENCE [LARGE SCALE GENOMIC DNA]</scope>
    <source>
        <strain evidence="2 3">ATCC 31363</strain>
    </source>
</reference>
<dbReference type="GO" id="GO:0016747">
    <property type="term" value="F:acyltransferase activity, transferring groups other than amino-acyl groups"/>
    <property type="evidence" value="ECO:0007669"/>
    <property type="project" value="InterPro"/>
</dbReference>
<dbReference type="AlphaFoldDB" id="A0A2A4F003"/>
<dbReference type="RefSeq" id="WP_096721629.1">
    <property type="nucleotide sequence ID" value="NZ_MTZV01000004.1"/>
</dbReference>